<name>A0A5J4UKI6_9EUKA</name>
<accession>A0A5J4UKI6</accession>
<dbReference type="EMBL" id="SNRW01015226">
    <property type="protein sequence ID" value="KAA6370611.1"/>
    <property type="molecule type" value="Genomic_DNA"/>
</dbReference>
<feature type="non-terminal residue" evidence="1">
    <location>
        <position position="345"/>
    </location>
</feature>
<organism evidence="1 2">
    <name type="scientific">Streblomastix strix</name>
    <dbReference type="NCBI Taxonomy" id="222440"/>
    <lineage>
        <taxon>Eukaryota</taxon>
        <taxon>Metamonada</taxon>
        <taxon>Preaxostyla</taxon>
        <taxon>Oxymonadida</taxon>
        <taxon>Streblomastigidae</taxon>
        <taxon>Streblomastix</taxon>
    </lineage>
</organism>
<protein>
    <submittedName>
        <fullName evidence="1">Uncharacterized protein</fullName>
    </submittedName>
</protein>
<comment type="caution">
    <text evidence="1">The sequence shown here is derived from an EMBL/GenBank/DDBJ whole genome shotgun (WGS) entry which is preliminary data.</text>
</comment>
<sequence>MLFAGSSYEITMVKCSFDRNSATGLGDQSSGDINDNVITIDLPLTSRYFQGNDLYPLPNHCNYSDEGNETIDRNNFTEGYQTSIFSSTSSSQTLKIGHSWQINGTFNYDAWLIQEKASTDEQQALNNRIFVYVDWEKGNDQTGTGDKDDGSQLKTLTRALELVDWTVEFKNYLGPYLIKDKQLFIRGFNTILLGLSDSELALERTKHQISQPFKNRNKRKNIIRNEQCSNDDTTQSCYEIDYQLEVDDYFIQVRTGGLVIQNIDLIQVPRVSQNSHLIMCEKRSKMIIKNCAFSQLIQADNTKQYPDEIKDYQKNLTNDILEEFTTWPIYRSCYIMMDDSLLILQ</sequence>
<proteinExistence type="predicted"/>
<gene>
    <name evidence="1" type="ORF">EZS28_033861</name>
</gene>
<dbReference type="AlphaFoldDB" id="A0A5J4UKI6"/>
<dbReference type="Proteomes" id="UP000324800">
    <property type="component" value="Unassembled WGS sequence"/>
</dbReference>
<reference evidence="1 2" key="1">
    <citation type="submission" date="2019-03" db="EMBL/GenBank/DDBJ databases">
        <title>Single cell metagenomics reveals metabolic interactions within the superorganism composed of flagellate Streblomastix strix and complex community of Bacteroidetes bacteria on its surface.</title>
        <authorList>
            <person name="Treitli S.C."/>
            <person name="Kolisko M."/>
            <person name="Husnik F."/>
            <person name="Keeling P."/>
            <person name="Hampl V."/>
        </authorList>
    </citation>
    <scope>NUCLEOTIDE SEQUENCE [LARGE SCALE GENOMIC DNA]</scope>
    <source>
        <strain evidence="1">ST1C</strain>
    </source>
</reference>
<evidence type="ECO:0000313" key="2">
    <source>
        <dbReference type="Proteomes" id="UP000324800"/>
    </source>
</evidence>
<evidence type="ECO:0000313" key="1">
    <source>
        <dbReference type="EMBL" id="KAA6370611.1"/>
    </source>
</evidence>